<dbReference type="AlphaFoldDB" id="A0A1J5PZ14"/>
<dbReference type="Pfam" id="PF01594">
    <property type="entry name" value="AI-2E_transport"/>
    <property type="match status" value="1"/>
</dbReference>
<evidence type="ECO:0000256" key="3">
    <source>
        <dbReference type="ARBA" id="ARBA00022448"/>
    </source>
</evidence>
<comment type="similarity">
    <text evidence="2">Belongs to the autoinducer-2 exporter (AI-2E) (TC 2.A.86) family.</text>
</comment>
<keyword evidence="3" id="KW-0813">Transport</keyword>
<organism evidence="9">
    <name type="scientific">mine drainage metagenome</name>
    <dbReference type="NCBI Taxonomy" id="410659"/>
    <lineage>
        <taxon>unclassified sequences</taxon>
        <taxon>metagenomes</taxon>
        <taxon>ecological metagenomes</taxon>
    </lineage>
</organism>
<evidence type="ECO:0000256" key="4">
    <source>
        <dbReference type="ARBA" id="ARBA00022475"/>
    </source>
</evidence>
<protein>
    <submittedName>
        <fullName evidence="9">Pheromone autoinducer 2 transporter</fullName>
    </submittedName>
</protein>
<sequence length="366" mass="38457">MQSDSEAGDQTDNRFGQLGEPLNRSHPFMFGFLAALGVLTALALTRALNNASQAIVLIFISLFLAVGLNPAVEALRRRGLSRGPAVLVIVAVFLFLGAVFSATVVPPLVNQTTQLVQHSPQYLDNLTKNHTIAKLDKSYGIVTKAKATLESKVQDGKLVISAFGGVMGVGKTILSGLFAIITVIILTIYFLASLPKITRTAYSLVPASRRDRVSSLSDEILARIGSFVGGQLIVASIAGMATLAMTLIVGIPYPIALAMVVATCDLIPLIGATLGAIIVTIVALTQSVTLGITAFLFFIVFQQMENYVVYPRIMKRSVKVPGAVTIIAALLGGSLLGLLGGLLAIPTAAAILLIIDQVAVPHAARS</sequence>
<evidence type="ECO:0000256" key="1">
    <source>
        <dbReference type="ARBA" id="ARBA00004651"/>
    </source>
</evidence>
<keyword evidence="7 8" id="KW-0472">Membrane</keyword>
<proteinExistence type="inferred from homology"/>
<name>A0A1J5PZ14_9ZZZZ</name>
<keyword evidence="5 8" id="KW-0812">Transmembrane</keyword>
<keyword evidence="6 8" id="KW-1133">Transmembrane helix</keyword>
<dbReference type="PANTHER" id="PTHR21716:SF53">
    <property type="entry name" value="PERMEASE PERM-RELATED"/>
    <property type="match status" value="1"/>
</dbReference>
<comment type="caution">
    <text evidence="9">The sequence shown here is derived from an EMBL/GenBank/DDBJ whole genome shotgun (WGS) entry which is preliminary data.</text>
</comment>
<dbReference type="GO" id="GO:0005886">
    <property type="term" value="C:plasma membrane"/>
    <property type="evidence" value="ECO:0007669"/>
    <property type="project" value="UniProtKB-SubCell"/>
</dbReference>
<dbReference type="PANTHER" id="PTHR21716">
    <property type="entry name" value="TRANSMEMBRANE PROTEIN"/>
    <property type="match status" value="1"/>
</dbReference>
<gene>
    <name evidence="9" type="ORF">GALL_421390</name>
</gene>
<keyword evidence="4" id="KW-1003">Cell membrane</keyword>
<dbReference type="EMBL" id="MLJW01001942">
    <property type="protein sequence ID" value="OIQ76184.1"/>
    <property type="molecule type" value="Genomic_DNA"/>
</dbReference>
<comment type="subcellular location">
    <subcellularLocation>
        <location evidence="1">Cell membrane</location>
        <topology evidence="1">Multi-pass membrane protein</topology>
    </subcellularLocation>
</comment>
<evidence type="ECO:0000256" key="5">
    <source>
        <dbReference type="ARBA" id="ARBA00022692"/>
    </source>
</evidence>
<feature type="transmembrane region" description="Helical" evidence="8">
    <location>
        <begin position="28"/>
        <end position="48"/>
    </location>
</feature>
<dbReference type="GO" id="GO:0055085">
    <property type="term" value="P:transmembrane transport"/>
    <property type="evidence" value="ECO:0007669"/>
    <property type="project" value="TreeGrafter"/>
</dbReference>
<evidence type="ECO:0000256" key="2">
    <source>
        <dbReference type="ARBA" id="ARBA00009773"/>
    </source>
</evidence>
<reference evidence="9" key="1">
    <citation type="submission" date="2016-10" db="EMBL/GenBank/DDBJ databases">
        <title>Sequence of Gallionella enrichment culture.</title>
        <authorList>
            <person name="Poehlein A."/>
            <person name="Muehling M."/>
            <person name="Daniel R."/>
        </authorList>
    </citation>
    <scope>NUCLEOTIDE SEQUENCE</scope>
</reference>
<evidence type="ECO:0000256" key="7">
    <source>
        <dbReference type="ARBA" id="ARBA00023136"/>
    </source>
</evidence>
<dbReference type="InterPro" id="IPR002549">
    <property type="entry name" value="AI-2E-like"/>
</dbReference>
<feature type="transmembrane region" description="Helical" evidence="8">
    <location>
        <begin position="322"/>
        <end position="355"/>
    </location>
</feature>
<feature type="transmembrane region" description="Helical" evidence="8">
    <location>
        <begin position="54"/>
        <end position="72"/>
    </location>
</feature>
<accession>A0A1J5PZ14</accession>
<feature type="transmembrane region" description="Helical" evidence="8">
    <location>
        <begin position="173"/>
        <end position="192"/>
    </location>
</feature>
<feature type="transmembrane region" description="Helical" evidence="8">
    <location>
        <begin position="232"/>
        <end position="255"/>
    </location>
</feature>
<evidence type="ECO:0000313" key="9">
    <source>
        <dbReference type="EMBL" id="OIQ76184.1"/>
    </source>
</evidence>
<feature type="transmembrane region" description="Helical" evidence="8">
    <location>
        <begin position="84"/>
        <end position="105"/>
    </location>
</feature>
<feature type="transmembrane region" description="Helical" evidence="8">
    <location>
        <begin position="275"/>
        <end position="301"/>
    </location>
</feature>
<evidence type="ECO:0000256" key="6">
    <source>
        <dbReference type="ARBA" id="ARBA00022989"/>
    </source>
</evidence>
<evidence type="ECO:0000256" key="8">
    <source>
        <dbReference type="SAM" id="Phobius"/>
    </source>
</evidence>